<dbReference type="InterPro" id="IPR027417">
    <property type="entry name" value="P-loop_NTPase"/>
</dbReference>
<dbReference type="AlphaFoldDB" id="A0A0H3FDJ4"/>
<dbReference type="Gene3D" id="3.30.950.30">
    <property type="entry name" value="Schlafen, AAA domain"/>
    <property type="match status" value="1"/>
</dbReference>
<dbReference type="Proteomes" id="UP000007257">
    <property type="component" value="Chromosome"/>
</dbReference>
<dbReference type="InterPro" id="IPR007421">
    <property type="entry name" value="Schlafen_AlbA_2_dom"/>
</dbReference>
<dbReference type="EMBL" id="CP002505">
    <property type="protein sequence ID" value="ADW73097.1"/>
    <property type="molecule type" value="Genomic_DNA"/>
</dbReference>
<dbReference type="HOGENOM" id="CLU_336766_0_0_6"/>
<evidence type="ECO:0000259" key="1">
    <source>
        <dbReference type="Pfam" id="PF04326"/>
    </source>
</evidence>
<proteinExistence type="predicted"/>
<evidence type="ECO:0000313" key="2">
    <source>
        <dbReference type="EMBL" id="ADW73097.1"/>
    </source>
</evidence>
<protein>
    <submittedName>
        <fullName evidence="2">AAA-4 family protein</fullName>
    </submittedName>
</protein>
<feature type="domain" description="Schlafen AlbA-2" evidence="1">
    <location>
        <begin position="40"/>
        <end position="176"/>
    </location>
</feature>
<name>A0A0H3FDJ4_RAHSY</name>
<organism evidence="2 3">
    <name type="scientific">Rahnella sp. (strain Y9602)</name>
    <dbReference type="NCBI Taxonomy" id="2703885"/>
    <lineage>
        <taxon>Bacteria</taxon>
        <taxon>Pseudomonadati</taxon>
        <taxon>Pseudomonadota</taxon>
        <taxon>Gammaproteobacteria</taxon>
        <taxon>Enterobacterales</taxon>
        <taxon>Yersiniaceae</taxon>
        <taxon>Rahnella</taxon>
    </lineage>
</organism>
<dbReference type="SUPFAM" id="SSF52540">
    <property type="entry name" value="P-loop containing nucleoside triphosphate hydrolases"/>
    <property type="match status" value="1"/>
</dbReference>
<dbReference type="GO" id="GO:0043531">
    <property type="term" value="F:ADP binding"/>
    <property type="evidence" value="ECO:0007669"/>
    <property type="project" value="InterPro"/>
</dbReference>
<accession>A0A0H3FDJ4</accession>
<dbReference type="Gene3D" id="3.40.50.300">
    <property type="entry name" value="P-loop containing nucleotide triphosphate hydrolases"/>
    <property type="match status" value="1"/>
</dbReference>
<reference evidence="3" key="1">
    <citation type="submission" date="2011-01" db="EMBL/GenBank/DDBJ databases">
        <title>Complete sequence of chromosome of Rahnella sp. Y9602.</title>
        <authorList>
            <consortium name="US DOE Joint Genome Institute"/>
            <person name="Lucas S."/>
            <person name="Copeland A."/>
            <person name="Lapidus A."/>
            <person name="Cheng J.-F."/>
            <person name="Goodwin L."/>
            <person name="Pitluck S."/>
            <person name="Lu M."/>
            <person name="Detter J.C."/>
            <person name="Han C."/>
            <person name="Tapia R."/>
            <person name="Land M."/>
            <person name="Hauser L."/>
            <person name="Kyrpides N."/>
            <person name="Ivanova N."/>
            <person name="Ovchinnikova G."/>
            <person name="Pagani I."/>
            <person name="Sobecky P.A."/>
            <person name="Martinez R.J."/>
            <person name="Woyke T."/>
        </authorList>
    </citation>
    <scope>NUCLEOTIDE SEQUENCE [LARGE SCALE GENOMIC DNA]</scope>
    <source>
        <strain evidence="3">Y9602</strain>
    </source>
</reference>
<dbReference type="KEGG" id="rah:Rahaq_1475"/>
<dbReference type="Pfam" id="PF04326">
    <property type="entry name" value="SLFN_AlbA_2"/>
    <property type="match status" value="1"/>
</dbReference>
<gene>
    <name evidence="2" type="ordered locus">Rahaq_1475</name>
</gene>
<dbReference type="InterPro" id="IPR038461">
    <property type="entry name" value="Schlafen_AlbA_2_dom_sf"/>
</dbReference>
<dbReference type="eggNOG" id="COG0470">
    <property type="taxonomic scope" value="Bacteria"/>
</dbReference>
<dbReference type="OrthoDB" id="8431612at2"/>
<evidence type="ECO:0000313" key="3">
    <source>
        <dbReference type="Proteomes" id="UP000007257"/>
    </source>
</evidence>
<reference evidence="2 3" key="2">
    <citation type="journal article" date="2012" name="J. Bacteriol.">
        <title>Complete Genome Sequence of Rahnella sp. Strain Y9602, a Gammaproteobacterium Isolate from Metal- and Radionuclide-Contaminated Soil.</title>
        <authorList>
            <person name="Martinez R.J."/>
            <person name="Bruce D."/>
            <person name="Detter C."/>
            <person name="Goodwin L.A."/>
            <person name="Han J."/>
            <person name="Han C.S."/>
            <person name="Held B."/>
            <person name="Land M.L."/>
            <person name="Mikhailova N."/>
            <person name="Nolan M."/>
            <person name="Pennacchio L."/>
            <person name="Pitluck S."/>
            <person name="Tapia R."/>
            <person name="Woyke T."/>
            <person name="Sobecky P.A."/>
        </authorList>
    </citation>
    <scope>NUCLEOTIDE SEQUENCE [LARGE SCALE GENOMIC DNA]</scope>
    <source>
        <strain evidence="2 3">Y9602</strain>
    </source>
</reference>
<sequence>MDIIKIKEEIYDSIQIGDISRSVIDKLIKVDGKILPKECELWDFKKTFEETKDAYLKTLKSIVSFHNTYGGYIIYGIDEVEKDTSFNACGIKRSLINQQKLRGQFDRYFNQRLDLTYEEILISVGDEEVLIGLLHIPKRNRKTHSIAATIEGVDSKGSIVLAKDAAYIRKLDECKQVISQTDFEFLVSERNLSLGREGKKSRKNIIDHNLPDRNFICPEFIGRFDILQELWSWLSDDFQYVKVLAADGGKGKTSIAYEFCQLIIKSGTEIFEQVIWLTAKKKQFKAYYNEYVETPETHYKDIESLLREICLRTGYLVDEVNDFTFQQLQRSARDGMKLIPSFVVVDDIDSNSPEEQKRIMEMARSISNTTSRVLMTTRANNIYSNDSSILVPGLEGKEYEDLINSLCISLKLQKYNEHNINKLNIASEGSPLFTESILRLCKLGLSVEKAIIDWSGKGGDAVREAALRKEVSELSPEAIKILLTISYIGSLSRSELHQYTDLENIEISEAIEQLGNLFLINSIEFIEEEPRFESTSSISKLVLSIANDIVPNAEQYISRVKEIYEGLEANATIHIPEVGAAVRQCNSLLKDGRFDDARNTVLSLIKKPRYKENSDLYFILAKTDYEDPSVSDEVARKSLAEAFIKGQRKPAFFEMWYQTEYTHGSSSAILDVCNNALRSVGKFDVQWGERFVDISYSLAMNTENYDKKIRYLVDCYECSSRLIKQSKKEKWEKFRQLNILTVDTIWDISINNSMYEIAGRAIMNAINGGDIRSANFNRIIEVSKYFEDEKTVSDEAFRDLKYNLEWAPKLVRSSNTTREALALKLEQAYRNLEASVRNKKMQVKV</sequence>
<dbReference type="RefSeq" id="WP_013574800.1">
    <property type="nucleotide sequence ID" value="NC_015061.1"/>
</dbReference>